<keyword evidence="3" id="KW-0677">Repeat</keyword>
<keyword evidence="4" id="KW-0547">Nucleotide-binding</keyword>
<reference evidence="9" key="2">
    <citation type="submission" date="2018-04" db="EMBL/GenBank/DDBJ databases">
        <title>OnivRS2 (Oryza nivara Reference Sequence Version 2).</title>
        <authorList>
            <person name="Zhang J."/>
            <person name="Kudrna D."/>
            <person name="Lee S."/>
            <person name="Talag J."/>
            <person name="Rajasekar S."/>
            <person name="Welchert J."/>
            <person name="Hsing Y.-I."/>
            <person name="Wing R.A."/>
        </authorList>
    </citation>
    <scope>NUCLEOTIDE SEQUENCE [LARGE SCALE GENOMIC DNA]</scope>
    <source>
        <strain evidence="9">SL10</strain>
    </source>
</reference>
<dbReference type="SUPFAM" id="SSF52058">
    <property type="entry name" value="L domain-like"/>
    <property type="match status" value="1"/>
</dbReference>
<proteinExistence type="inferred from homology"/>
<dbReference type="Proteomes" id="UP000006591">
    <property type="component" value="Chromosome 4"/>
</dbReference>
<protein>
    <recommendedName>
        <fullName evidence="11">NB-ARC domain-containing protein</fullName>
    </recommendedName>
</protein>
<dbReference type="Gene3D" id="3.80.10.10">
    <property type="entry name" value="Ribonuclease Inhibitor"/>
    <property type="match status" value="1"/>
</dbReference>
<dbReference type="Pfam" id="PF23559">
    <property type="entry name" value="WHD_DRP"/>
    <property type="match status" value="1"/>
</dbReference>
<dbReference type="InterPro" id="IPR002182">
    <property type="entry name" value="NB-ARC"/>
</dbReference>
<keyword evidence="10" id="KW-1185">Reference proteome</keyword>
<dbReference type="PANTHER" id="PTHR23155:SF1188">
    <property type="entry name" value="OS11G0492300 PROTEIN"/>
    <property type="match status" value="1"/>
</dbReference>
<evidence type="ECO:0000313" key="9">
    <source>
        <dbReference type="EnsemblPlants" id="ONIVA04G02770.1"/>
    </source>
</evidence>
<dbReference type="FunFam" id="3.40.50.300:FF:001091">
    <property type="entry name" value="Probable disease resistance protein At1g61300"/>
    <property type="match status" value="1"/>
</dbReference>
<feature type="domain" description="NB-ARC" evidence="6">
    <location>
        <begin position="230"/>
        <end position="393"/>
    </location>
</feature>
<evidence type="ECO:0000259" key="8">
    <source>
        <dbReference type="Pfam" id="PF23559"/>
    </source>
</evidence>
<evidence type="ECO:0000256" key="2">
    <source>
        <dbReference type="ARBA" id="ARBA00022614"/>
    </source>
</evidence>
<dbReference type="Gene3D" id="3.40.50.300">
    <property type="entry name" value="P-loop containing nucleotide triphosphate hydrolases"/>
    <property type="match status" value="1"/>
</dbReference>
<evidence type="ECO:0000256" key="3">
    <source>
        <dbReference type="ARBA" id="ARBA00022737"/>
    </source>
</evidence>
<dbReference type="Gramene" id="ONIVA04G02770.1">
    <property type="protein sequence ID" value="ONIVA04G02770.1"/>
    <property type="gene ID" value="ONIVA04G02770"/>
</dbReference>
<dbReference type="EnsemblPlants" id="ONIVA04G02770.1">
    <property type="protein sequence ID" value="ONIVA04G02770.1"/>
    <property type="gene ID" value="ONIVA04G02770"/>
</dbReference>
<keyword evidence="2" id="KW-0433">Leucine-rich repeat</keyword>
<evidence type="ECO:0008006" key="11">
    <source>
        <dbReference type="Google" id="ProtNLM"/>
    </source>
</evidence>
<dbReference type="Gene3D" id="1.10.8.430">
    <property type="entry name" value="Helical domain of apoptotic protease-activating factors"/>
    <property type="match status" value="1"/>
</dbReference>
<dbReference type="PRINTS" id="PR00364">
    <property type="entry name" value="DISEASERSIST"/>
</dbReference>
<dbReference type="SUPFAM" id="SSF52540">
    <property type="entry name" value="P-loop containing nucleoside triphosphate hydrolases"/>
    <property type="match status" value="1"/>
</dbReference>
<dbReference type="HOGENOM" id="CLU_000837_8_1_1"/>
<dbReference type="InterPro" id="IPR044974">
    <property type="entry name" value="Disease_R_plants"/>
</dbReference>
<reference evidence="9" key="1">
    <citation type="submission" date="2015-04" db="UniProtKB">
        <authorList>
            <consortium name="EnsemblPlants"/>
        </authorList>
    </citation>
    <scope>IDENTIFICATION</scope>
    <source>
        <strain evidence="9">SL10</strain>
    </source>
</reference>
<dbReference type="InterPro" id="IPR032675">
    <property type="entry name" value="LRR_dom_sf"/>
</dbReference>
<organism evidence="9">
    <name type="scientific">Oryza nivara</name>
    <name type="common">Indian wild rice</name>
    <name type="synonym">Oryza sativa f. spontanea</name>
    <dbReference type="NCBI Taxonomy" id="4536"/>
    <lineage>
        <taxon>Eukaryota</taxon>
        <taxon>Viridiplantae</taxon>
        <taxon>Streptophyta</taxon>
        <taxon>Embryophyta</taxon>
        <taxon>Tracheophyta</taxon>
        <taxon>Spermatophyta</taxon>
        <taxon>Magnoliopsida</taxon>
        <taxon>Liliopsida</taxon>
        <taxon>Poales</taxon>
        <taxon>Poaceae</taxon>
        <taxon>BOP clade</taxon>
        <taxon>Oryzoideae</taxon>
        <taxon>Oryzeae</taxon>
        <taxon>Oryzinae</taxon>
        <taxon>Oryza</taxon>
    </lineage>
</organism>
<dbReference type="InterPro" id="IPR027417">
    <property type="entry name" value="P-loop_NTPase"/>
</dbReference>
<feature type="domain" description="Disease resistance N-terminal" evidence="7">
    <location>
        <begin position="15"/>
        <end position="98"/>
    </location>
</feature>
<evidence type="ECO:0000256" key="1">
    <source>
        <dbReference type="ARBA" id="ARBA00008894"/>
    </source>
</evidence>
<dbReference type="InterPro" id="IPR058922">
    <property type="entry name" value="WHD_DRP"/>
</dbReference>
<comment type="similarity">
    <text evidence="1">Belongs to the disease resistance NB-LRR family.</text>
</comment>
<evidence type="ECO:0000256" key="4">
    <source>
        <dbReference type="ARBA" id="ARBA00022741"/>
    </source>
</evidence>
<dbReference type="Gene3D" id="1.20.5.4130">
    <property type="match status" value="1"/>
</dbReference>
<dbReference type="STRING" id="4536.A0A0E0GXW9"/>
<name>A0A0E0GXW9_ORYNI</name>
<feature type="domain" description="Disease resistance protein winged helix" evidence="8">
    <location>
        <begin position="479"/>
        <end position="543"/>
    </location>
</feature>
<dbReference type="OMA" id="PNNIQHM"/>
<evidence type="ECO:0000313" key="10">
    <source>
        <dbReference type="Proteomes" id="UP000006591"/>
    </source>
</evidence>
<evidence type="ECO:0000256" key="5">
    <source>
        <dbReference type="ARBA" id="ARBA00022821"/>
    </source>
</evidence>
<dbReference type="GO" id="GO:0098542">
    <property type="term" value="P:defense response to other organism"/>
    <property type="evidence" value="ECO:0007669"/>
    <property type="project" value="TreeGrafter"/>
</dbReference>
<dbReference type="Gene3D" id="1.10.10.10">
    <property type="entry name" value="Winged helix-like DNA-binding domain superfamily/Winged helix DNA-binding domain"/>
    <property type="match status" value="1"/>
</dbReference>
<sequence>MATTAIGGWIASACISKLVDKVCSYAGDQYEYQREDTKDKLRSLKESLLTVQELVCRAERLQGKETNIANQLRGIKDAAYQAEDVLDLFDYRVLEAQAEVMDKVTTKAQVMGKVTTNSISSAIAGSSSSCSSSSSSITTLSSDSTVKRSVRALKRFLFCDEDLTKLAAAVTIFNEIDSRMKTLLELLKLENRAPEHPVQWRTTTSMLDTTKFFGRVSEGKHLKKLLIQKNKKSSQPYDVISIVGIAGVGKTALAQKVYSIFYDKEKHFDFMAWLHVSNKFDVERLIKELVQSVHLCTAAELSSISSLDQAQRILKDKLKGSRILVVFDDVWNEMSSQWENLCKPLQSTSKGSKLIVTTRSQNVANINGATEIVHLDGLEDEDYWEHFLQCAFHDANPSQFPQLESIGQELVKKLAGSPLAAQTVGNLLKFKLDEKHWETVNGRKLWQIEQKEDGIMPALWLSYVRLPDHLKQCIIYFALFPKNYQLRGDALIRMWRAHGFVNKETPDETAYRYINDLLQISFIRKVANIEDHYVVHDLLHDFAESISNGEHFRIEDDFHVSIPTNVRHLYVNASNISTVYASLEENIEIKKNLRSLIICKADVASWSWTRTSNFNYALEETLKELGSLRVLVLHHPAGVLPNNIQHMVHLRYLDIKESREFTFLPTSLFGLYHLQALSLQSRTRKWHQQVDPVKILRCSTRNNFRHKIDWQAHIPPGIQPWQCKEKKKNSIIIEILNQECICVHSPFMDNWVTAKNYIIR</sequence>
<dbReference type="AlphaFoldDB" id="A0A0E0GXW9"/>
<dbReference type="Pfam" id="PF18052">
    <property type="entry name" value="Rx_N"/>
    <property type="match status" value="1"/>
</dbReference>
<dbReference type="InterPro" id="IPR036388">
    <property type="entry name" value="WH-like_DNA-bd_sf"/>
</dbReference>
<dbReference type="PANTHER" id="PTHR23155">
    <property type="entry name" value="DISEASE RESISTANCE PROTEIN RP"/>
    <property type="match status" value="1"/>
</dbReference>
<dbReference type="Pfam" id="PF00931">
    <property type="entry name" value="NB-ARC"/>
    <property type="match status" value="1"/>
</dbReference>
<evidence type="ECO:0000259" key="6">
    <source>
        <dbReference type="Pfam" id="PF00931"/>
    </source>
</evidence>
<dbReference type="InterPro" id="IPR041118">
    <property type="entry name" value="Rx_N"/>
</dbReference>
<dbReference type="eggNOG" id="KOG4658">
    <property type="taxonomic scope" value="Eukaryota"/>
</dbReference>
<dbReference type="GO" id="GO:0043531">
    <property type="term" value="F:ADP binding"/>
    <property type="evidence" value="ECO:0007669"/>
    <property type="project" value="InterPro"/>
</dbReference>
<keyword evidence="5" id="KW-0611">Plant defense</keyword>
<evidence type="ECO:0000259" key="7">
    <source>
        <dbReference type="Pfam" id="PF18052"/>
    </source>
</evidence>
<dbReference type="InterPro" id="IPR042197">
    <property type="entry name" value="Apaf_helical"/>
</dbReference>
<accession>A0A0E0GXW9</accession>